<feature type="region of interest" description="Disordered" evidence="1">
    <location>
        <begin position="30"/>
        <end position="50"/>
    </location>
</feature>
<reference evidence="2 3" key="1">
    <citation type="submission" date="2018-11" db="EMBL/GenBank/DDBJ databases">
        <authorList>
            <consortium name="Pathogen Informatics"/>
        </authorList>
    </citation>
    <scope>NUCLEOTIDE SEQUENCE [LARGE SCALE GENOMIC DNA]</scope>
</reference>
<evidence type="ECO:0000313" key="3">
    <source>
        <dbReference type="Proteomes" id="UP000281553"/>
    </source>
</evidence>
<dbReference type="OrthoDB" id="6261526at2759"/>
<keyword evidence="3" id="KW-1185">Reference proteome</keyword>
<evidence type="ECO:0000313" key="2">
    <source>
        <dbReference type="EMBL" id="VDN12914.1"/>
    </source>
</evidence>
<feature type="compositionally biased region" description="Basic and acidic residues" evidence="1">
    <location>
        <begin position="30"/>
        <end position="44"/>
    </location>
</feature>
<organism evidence="2 3">
    <name type="scientific">Dibothriocephalus latus</name>
    <name type="common">Fish tapeworm</name>
    <name type="synonym">Diphyllobothrium latum</name>
    <dbReference type="NCBI Taxonomy" id="60516"/>
    <lineage>
        <taxon>Eukaryota</taxon>
        <taxon>Metazoa</taxon>
        <taxon>Spiralia</taxon>
        <taxon>Lophotrochozoa</taxon>
        <taxon>Platyhelminthes</taxon>
        <taxon>Cestoda</taxon>
        <taxon>Eucestoda</taxon>
        <taxon>Diphyllobothriidea</taxon>
        <taxon>Diphyllobothriidae</taxon>
        <taxon>Dibothriocephalus</taxon>
    </lineage>
</organism>
<name>A0A3P7L8M0_DIBLA</name>
<sequence>MTSEEAQKAIDGIRKAKITLPGAKRPLELKLADRQRTREHKSDFSADNANLPLFQQLTSEEQVSANRGRSNSNQPVVVPDIFAECAKRFLVNNAIQNLDPLSLIPLRLTGGELDMNVIPGGINPFAAASLQVPPNSNKYPAASLVG</sequence>
<feature type="non-terminal residue" evidence="2">
    <location>
        <position position="146"/>
    </location>
</feature>
<dbReference type="Proteomes" id="UP000281553">
    <property type="component" value="Unassembled WGS sequence"/>
</dbReference>
<dbReference type="EMBL" id="UYRU01055083">
    <property type="protein sequence ID" value="VDN12914.1"/>
    <property type="molecule type" value="Genomic_DNA"/>
</dbReference>
<gene>
    <name evidence="2" type="ORF">DILT_LOCUS8745</name>
</gene>
<proteinExistence type="predicted"/>
<evidence type="ECO:0000256" key="1">
    <source>
        <dbReference type="SAM" id="MobiDB-lite"/>
    </source>
</evidence>
<dbReference type="AlphaFoldDB" id="A0A3P7L8M0"/>
<accession>A0A3P7L8M0</accession>
<protein>
    <submittedName>
        <fullName evidence="2">Uncharacterized protein</fullName>
    </submittedName>
</protein>